<dbReference type="PANTHER" id="PTHR35902">
    <property type="entry name" value="S-LAYER DOMAIN-LIKE PROTEIN-RELATED"/>
    <property type="match status" value="1"/>
</dbReference>
<feature type="transmembrane region" description="Helical" evidence="2">
    <location>
        <begin position="1038"/>
        <end position="1058"/>
    </location>
</feature>
<dbReference type="RefSeq" id="WP_133849461.1">
    <property type="nucleotide sequence ID" value="NZ_SNXZ01000002.1"/>
</dbReference>
<keyword evidence="2" id="KW-0812">Transmembrane</keyword>
<feature type="compositionally biased region" description="Gly residues" evidence="1">
    <location>
        <begin position="996"/>
        <end position="1024"/>
    </location>
</feature>
<evidence type="ECO:0000313" key="5">
    <source>
        <dbReference type="EMBL" id="TDQ00798.1"/>
    </source>
</evidence>
<keyword evidence="6" id="KW-1185">Reference proteome</keyword>
<dbReference type="Gene3D" id="2.60.40.10">
    <property type="entry name" value="Immunoglobulins"/>
    <property type="match status" value="2"/>
</dbReference>
<accession>A0A4R6SII9</accession>
<dbReference type="InterPro" id="IPR013783">
    <property type="entry name" value="Ig-like_fold"/>
</dbReference>
<reference evidence="5 6" key="1">
    <citation type="submission" date="2019-03" db="EMBL/GenBank/DDBJ databases">
        <title>Genomic Encyclopedia of Type Strains, Phase IV (KMG-IV): sequencing the most valuable type-strain genomes for metagenomic binning, comparative biology and taxonomic classification.</title>
        <authorList>
            <person name="Goeker M."/>
        </authorList>
    </citation>
    <scope>NUCLEOTIDE SEQUENCE [LARGE SCALE GENOMIC DNA]</scope>
    <source>
        <strain evidence="5 6">DSM 45361</strain>
    </source>
</reference>
<evidence type="ECO:0000259" key="4">
    <source>
        <dbReference type="Pfam" id="PF07705"/>
    </source>
</evidence>
<sequence>MPRYTVVFFLLLLLAAPLGLTQSTPDSSRAPAEHVADESTDPLSPTVQPTYRDAVYGDVVMAGNSVLRCPTGDETAGDNSPADCKAATRGQGPSSSALLDNSGNNDGYYMYLADRDDRAETFDSSSAEVTIPDGATVKYAQLNWGGHTGTFLGFAGINCIRPILLQGEAPPPPAAPSPETQQVDLSVDGGDPITRGPDHFRTTDGLAEPSRIYTAWSDVTDAFAHAPTGKAITLSVSNVWAPTGPGCAGGWSIEVVYDYGQPHGDQQAPRVIDIYADDMPSSSALLAGLIEPLLPGVPPLVDNLLPGLTPALTGTSVTLPGVARNRSTAATVLGVTAFDGDWRQGGDTFTVDDQPATEPCSGQSTSDFFRSCALGALDPLDPATHPVNNMSVDAKTVQPALTDNGSGDIKVGVNSVEDFVVVQSIVLAETVAPQVSVQMTGPAQAVTQGDLATFQVQVSNTGSLPLSDLSLHLVTRDDGNADSDDDGIRCTPTTLPALQPGESTPVTCVQPARVQPQFTTEATVTGTYLTGTTGGKNTVSATASATVQVLPAPYTVERVPDKLAVGEGKPVTFSVRLTNNTESDLTDVVYQDVVGGAATDCKAPGTTLSPGKPMVFDCVTLAPAQNFDSYGVMTGTGQGQPVTARSQQVTVTVIHPAVTVKTTADKDTLYLGDTVGLTFDVTNTGTQASETLTDIAVSIPDTCKAPVIPSLDPGASVQVKCTARPTKTGQVELTAKAAAADINGDPVTGTADPVTLTVLQPLITLAQAVDQPIVRLGNQAKVTFTVTHTGTAADGPVTGVKVSSPTLPDCSPAPLAQLEPGKSATFECTAKPDRTFDNQAVATATDGANRAMRVGTKPLRVNVINPSLTISTTVDPPQAKHGEQVDFSVTVHNVGDVAMDVDVHNDTAKDCDFPPLHGDTSLHAGAAYGMKCTVTTPADESVTEFNDTASYTAAPVAALGDTGEPLTGADGATVTLEPGKAAPKPGTGVDPVTGAGATGGSGGTGGSGSSNGGSGGSNGSGGSGGPGHLAWTGVSTTMPLVAGISLLAIGIITVAVTARRRDDSFWSRWWPGN</sequence>
<name>A0A4R6SII9_LABRH</name>
<keyword evidence="3" id="KW-0732">Signal</keyword>
<feature type="signal peptide" evidence="3">
    <location>
        <begin position="1"/>
        <end position="21"/>
    </location>
</feature>
<keyword evidence="2" id="KW-1133">Transmembrane helix</keyword>
<dbReference type="OrthoDB" id="3584537at2"/>
<feature type="region of interest" description="Disordered" evidence="1">
    <location>
        <begin position="71"/>
        <end position="101"/>
    </location>
</feature>
<gene>
    <name evidence="5" type="ORF">EV186_102664</name>
</gene>
<protein>
    <submittedName>
        <fullName evidence="5">CARDB protein</fullName>
    </submittedName>
</protein>
<evidence type="ECO:0000256" key="2">
    <source>
        <dbReference type="SAM" id="Phobius"/>
    </source>
</evidence>
<organism evidence="5 6">
    <name type="scientific">Labedaea rhizosphaerae</name>
    <dbReference type="NCBI Taxonomy" id="598644"/>
    <lineage>
        <taxon>Bacteria</taxon>
        <taxon>Bacillati</taxon>
        <taxon>Actinomycetota</taxon>
        <taxon>Actinomycetes</taxon>
        <taxon>Pseudonocardiales</taxon>
        <taxon>Pseudonocardiaceae</taxon>
        <taxon>Labedaea</taxon>
    </lineage>
</organism>
<evidence type="ECO:0000256" key="1">
    <source>
        <dbReference type="SAM" id="MobiDB-lite"/>
    </source>
</evidence>
<feature type="domain" description="CARDB" evidence="4">
    <location>
        <begin position="657"/>
        <end position="737"/>
    </location>
</feature>
<feature type="chain" id="PRO_5039230798" evidence="3">
    <location>
        <begin position="22"/>
        <end position="1073"/>
    </location>
</feature>
<evidence type="ECO:0000256" key="3">
    <source>
        <dbReference type="SAM" id="SignalP"/>
    </source>
</evidence>
<dbReference type="InterPro" id="IPR011635">
    <property type="entry name" value="CARDB"/>
</dbReference>
<dbReference type="AlphaFoldDB" id="A0A4R6SII9"/>
<dbReference type="EMBL" id="SNXZ01000002">
    <property type="protein sequence ID" value="TDQ00798.1"/>
    <property type="molecule type" value="Genomic_DNA"/>
</dbReference>
<dbReference type="Pfam" id="PF07705">
    <property type="entry name" value="CARDB"/>
    <property type="match status" value="1"/>
</dbReference>
<dbReference type="PANTHER" id="PTHR35902:SF3">
    <property type="entry name" value="NPCBM-ASSOCIATED, NEW3 DOMAIN OF ALPHA-GALACTOSIDASE"/>
    <property type="match status" value="1"/>
</dbReference>
<evidence type="ECO:0000313" key="6">
    <source>
        <dbReference type="Proteomes" id="UP000295444"/>
    </source>
</evidence>
<feature type="region of interest" description="Disordered" evidence="1">
    <location>
        <begin position="959"/>
        <end position="1024"/>
    </location>
</feature>
<feature type="region of interest" description="Disordered" evidence="1">
    <location>
        <begin position="22"/>
        <end position="48"/>
    </location>
</feature>
<comment type="caution">
    <text evidence="5">The sequence shown here is derived from an EMBL/GenBank/DDBJ whole genome shotgun (WGS) entry which is preliminary data.</text>
</comment>
<feature type="compositionally biased region" description="Polar residues" evidence="1">
    <location>
        <begin position="91"/>
        <end position="101"/>
    </location>
</feature>
<proteinExistence type="predicted"/>
<dbReference type="GO" id="GO:0005975">
    <property type="term" value="P:carbohydrate metabolic process"/>
    <property type="evidence" value="ECO:0007669"/>
    <property type="project" value="UniProtKB-ARBA"/>
</dbReference>
<keyword evidence="2" id="KW-0472">Membrane</keyword>
<dbReference type="Proteomes" id="UP000295444">
    <property type="component" value="Unassembled WGS sequence"/>
</dbReference>